<keyword evidence="4" id="KW-1185">Reference proteome</keyword>
<gene>
    <name evidence="3" type="ORF">QBZ16_003818</name>
</gene>
<dbReference type="EMBL" id="JASFZW010000005">
    <property type="protein sequence ID" value="KAK2077950.1"/>
    <property type="molecule type" value="Genomic_DNA"/>
</dbReference>
<dbReference type="PANTHER" id="PTHR32027">
    <property type="entry name" value="CYTOSINE DEAMINASE"/>
    <property type="match status" value="1"/>
</dbReference>
<feature type="domain" description="Amidohydrolase 3" evidence="2">
    <location>
        <begin position="224"/>
        <end position="383"/>
    </location>
</feature>
<comment type="caution">
    <text evidence="3">The sequence shown here is derived from an EMBL/GenBank/DDBJ whole genome shotgun (WGS) entry which is preliminary data.</text>
</comment>
<dbReference type="InterPro" id="IPR013108">
    <property type="entry name" value="Amidohydro_3"/>
</dbReference>
<dbReference type="SUPFAM" id="SSF51556">
    <property type="entry name" value="Metallo-dependent hydrolases"/>
    <property type="match status" value="1"/>
</dbReference>
<dbReference type="PANTHER" id="PTHR32027:SF0">
    <property type="entry name" value="CYTOSINE DEAMINASE"/>
    <property type="match status" value="1"/>
</dbReference>
<proteinExistence type="predicted"/>
<reference evidence="3" key="1">
    <citation type="submission" date="2021-01" db="EMBL/GenBank/DDBJ databases">
        <authorList>
            <person name="Eckstrom K.M.E."/>
        </authorList>
    </citation>
    <scope>NUCLEOTIDE SEQUENCE</scope>
    <source>
        <strain evidence="3">UVCC 0001</strain>
    </source>
</reference>
<evidence type="ECO:0000256" key="1">
    <source>
        <dbReference type="SAM" id="Phobius"/>
    </source>
</evidence>
<organism evidence="3 4">
    <name type="scientific">Prototheca wickerhamii</name>
    <dbReference type="NCBI Taxonomy" id="3111"/>
    <lineage>
        <taxon>Eukaryota</taxon>
        <taxon>Viridiplantae</taxon>
        <taxon>Chlorophyta</taxon>
        <taxon>core chlorophytes</taxon>
        <taxon>Trebouxiophyceae</taxon>
        <taxon>Chlorellales</taxon>
        <taxon>Chlorellaceae</taxon>
        <taxon>Prototheca</taxon>
    </lineage>
</organism>
<name>A0AAD9IIT2_PROWI</name>
<dbReference type="GO" id="GO:0006209">
    <property type="term" value="P:cytosine catabolic process"/>
    <property type="evidence" value="ECO:0007669"/>
    <property type="project" value="TreeGrafter"/>
</dbReference>
<dbReference type="InterPro" id="IPR032466">
    <property type="entry name" value="Metal_Hydrolase"/>
</dbReference>
<sequence length="552" mass="59200">MRDRLVTFPRHDGAFALRSAHVPACCLEGVDPASLAINVDGLALVNIVVRDGRIDSIEPAGALSTGSGYPELDVKGKMVLPTFADLHTHVDKGQTCERSRNPDGSLTGADRSTAADAAFWDADDLRRRMHFGLACAWAHGTSALRTHLINMTPAQTALTWPVFAEVRAAWRGRVALQGVSLVALSFYRDEAAATRLADLVAAHGGLLGAAVCCAERGGDPADDWTTCEADRGALLDRIFRLAKERDLDLDFHTDENGNERAKALRYVAEKTIEHGYEGRVVCGHCCSLSAQSPEDLKITLGLARRAGITVVSLPLVNQWTQDRRPGRTPQWRGIPPLHEVRAAGVPLALASDNTRDQFCAYGDLDMLEVLTQSCRMAHLDRPYEDWLMSRPQGDRVVVRAGRPIDARPPAYEALDDLNLPSGLRSFVGASAYATAEPEPETAASADGRVARLLFKGLARRRGPRPAARSTDAEVSPKRRRVQLAAYCDAGPGAWDEVVAATPSGLLRAGPWGLLGRLAGQETAVPLAGVLALGASTLAIGAALGFALGKWAK</sequence>
<evidence type="ECO:0000313" key="4">
    <source>
        <dbReference type="Proteomes" id="UP001255856"/>
    </source>
</evidence>
<dbReference type="Gene3D" id="3.20.20.140">
    <property type="entry name" value="Metal-dependent hydrolases"/>
    <property type="match status" value="1"/>
</dbReference>
<dbReference type="NCBIfam" id="NF005759">
    <property type="entry name" value="PRK07583.1"/>
    <property type="match status" value="1"/>
</dbReference>
<dbReference type="GO" id="GO:0035888">
    <property type="term" value="F:isoguanine deaminase activity"/>
    <property type="evidence" value="ECO:0007669"/>
    <property type="project" value="TreeGrafter"/>
</dbReference>
<dbReference type="GO" id="GO:0004131">
    <property type="term" value="F:cytosine deaminase activity"/>
    <property type="evidence" value="ECO:0007669"/>
    <property type="project" value="TreeGrafter"/>
</dbReference>
<dbReference type="InterPro" id="IPR011059">
    <property type="entry name" value="Metal-dep_hydrolase_composite"/>
</dbReference>
<accession>A0AAD9IIT2</accession>
<feature type="transmembrane region" description="Helical" evidence="1">
    <location>
        <begin position="526"/>
        <end position="547"/>
    </location>
</feature>
<evidence type="ECO:0000313" key="3">
    <source>
        <dbReference type="EMBL" id="KAK2077950.1"/>
    </source>
</evidence>
<keyword evidence="1" id="KW-1133">Transmembrane helix</keyword>
<keyword evidence="1" id="KW-0812">Transmembrane</keyword>
<evidence type="ECO:0000259" key="2">
    <source>
        <dbReference type="Pfam" id="PF07969"/>
    </source>
</evidence>
<dbReference type="AlphaFoldDB" id="A0AAD9IIT2"/>
<protein>
    <recommendedName>
        <fullName evidence="2">Amidohydrolase 3 domain-containing protein</fullName>
    </recommendedName>
</protein>
<dbReference type="Pfam" id="PF07969">
    <property type="entry name" value="Amidohydro_3"/>
    <property type="match status" value="1"/>
</dbReference>
<dbReference type="Gene3D" id="2.30.40.10">
    <property type="entry name" value="Urease, subunit C, domain 1"/>
    <property type="match status" value="1"/>
</dbReference>
<dbReference type="InterPro" id="IPR052349">
    <property type="entry name" value="Metallo-hydrolase_Enzymes"/>
</dbReference>
<dbReference type="SUPFAM" id="SSF51338">
    <property type="entry name" value="Composite domain of metallo-dependent hydrolases"/>
    <property type="match status" value="1"/>
</dbReference>
<dbReference type="Proteomes" id="UP001255856">
    <property type="component" value="Unassembled WGS sequence"/>
</dbReference>
<keyword evidence="1" id="KW-0472">Membrane</keyword>